<comment type="caution">
    <text evidence="7">The sequence shown here is derived from an EMBL/GenBank/DDBJ whole genome shotgun (WGS) entry which is preliminary data.</text>
</comment>
<keyword evidence="8" id="KW-1185">Reference proteome</keyword>
<gene>
    <name evidence="7" type="ORF">ACFFGH_10830</name>
</gene>
<dbReference type="InterPro" id="IPR050090">
    <property type="entry name" value="Tyrosine_recombinase_XerCD"/>
</dbReference>
<dbReference type="Proteomes" id="UP001589896">
    <property type="component" value="Unassembled WGS sequence"/>
</dbReference>
<dbReference type="PROSITE" id="PS51898">
    <property type="entry name" value="TYR_RECOMBINASE"/>
    <property type="match status" value="1"/>
</dbReference>
<dbReference type="InterPro" id="IPR010998">
    <property type="entry name" value="Integrase_recombinase_N"/>
</dbReference>
<keyword evidence="4" id="KW-0233">DNA recombination</keyword>
<dbReference type="Gene3D" id="1.10.150.130">
    <property type="match status" value="1"/>
</dbReference>
<evidence type="ECO:0000256" key="2">
    <source>
        <dbReference type="ARBA" id="ARBA00022908"/>
    </source>
</evidence>
<evidence type="ECO:0000256" key="5">
    <source>
        <dbReference type="SAM" id="MobiDB-lite"/>
    </source>
</evidence>
<feature type="domain" description="Tyr recombinase" evidence="6">
    <location>
        <begin position="178"/>
        <end position="385"/>
    </location>
</feature>
<dbReference type="CDD" id="cd01189">
    <property type="entry name" value="INT_ICEBs1_C_like"/>
    <property type="match status" value="1"/>
</dbReference>
<accession>A0ABV6RMX1</accession>
<organism evidence="7 8">
    <name type="scientific">Lysobacter korlensis</name>
    <dbReference type="NCBI Taxonomy" id="553636"/>
    <lineage>
        <taxon>Bacteria</taxon>
        <taxon>Pseudomonadati</taxon>
        <taxon>Pseudomonadota</taxon>
        <taxon>Gammaproteobacteria</taxon>
        <taxon>Lysobacterales</taxon>
        <taxon>Lysobacteraceae</taxon>
        <taxon>Lysobacter</taxon>
    </lineage>
</organism>
<reference evidence="7 8" key="1">
    <citation type="submission" date="2024-09" db="EMBL/GenBank/DDBJ databases">
        <authorList>
            <person name="Sun Q."/>
            <person name="Mori K."/>
        </authorList>
    </citation>
    <scope>NUCLEOTIDE SEQUENCE [LARGE SCALE GENOMIC DNA]</scope>
    <source>
        <strain evidence="7 8">KCTC 23076</strain>
    </source>
</reference>
<dbReference type="PANTHER" id="PTHR30349:SF64">
    <property type="entry name" value="PROPHAGE INTEGRASE INTD-RELATED"/>
    <property type="match status" value="1"/>
</dbReference>
<evidence type="ECO:0000256" key="1">
    <source>
        <dbReference type="ARBA" id="ARBA00008857"/>
    </source>
</evidence>
<sequence length="407" mass="45865">MTSKIPIGGHGAISGKQQPDGSWRYSTRYRDVDGKLRPVNAYGPGKRAQEQRLLQKLRERTNPSQLDLTVDSKFPLLVERWRRESEQRVATGKVKEQYVAEQERQLRKWLMPAFEELTLRQITADRLAQYFDRIRPEARNETRNIRSLMSRILAVAVRYGLYPVNPVAGTLPETPAKKEPKALSIEDALRLRGHSRAFRTGPGVMGPPPTSELPDIIDFMLGTGARIGEALAIRWRDLVLTGPLPTAEFNGTVVYVKRKGYFRQEFTKSSAGERTVSLPPFLVEVLRRRGKNRASSEWVFPAANGNLRQTQNVHRAWRSMRKGTEWEWVTPHTFRKTVATLLDANVDTATAAKQLGHASEEITRRYYVAPSNLAPDTSHILEQLGTVTHLAGAAHPEVEGDEEAAGM</sequence>
<dbReference type="InterPro" id="IPR013762">
    <property type="entry name" value="Integrase-like_cat_sf"/>
</dbReference>
<evidence type="ECO:0000313" key="7">
    <source>
        <dbReference type="EMBL" id="MFC0678334.1"/>
    </source>
</evidence>
<evidence type="ECO:0000256" key="3">
    <source>
        <dbReference type="ARBA" id="ARBA00023125"/>
    </source>
</evidence>
<protein>
    <submittedName>
        <fullName evidence="7">Tyrosine-type recombinase/integrase</fullName>
    </submittedName>
</protein>
<dbReference type="Pfam" id="PF00589">
    <property type="entry name" value="Phage_integrase"/>
    <property type="match status" value="1"/>
</dbReference>
<dbReference type="SUPFAM" id="SSF56349">
    <property type="entry name" value="DNA breaking-rejoining enzymes"/>
    <property type="match status" value="1"/>
</dbReference>
<name>A0ABV6RMX1_9GAMM</name>
<evidence type="ECO:0000313" key="8">
    <source>
        <dbReference type="Proteomes" id="UP001589896"/>
    </source>
</evidence>
<dbReference type="RefSeq" id="WP_386668092.1">
    <property type="nucleotide sequence ID" value="NZ_JBHLTG010000002.1"/>
</dbReference>
<proteinExistence type="inferred from homology"/>
<dbReference type="PANTHER" id="PTHR30349">
    <property type="entry name" value="PHAGE INTEGRASE-RELATED"/>
    <property type="match status" value="1"/>
</dbReference>
<keyword evidence="3" id="KW-0238">DNA-binding</keyword>
<evidence type="ECO:0000259" key="6">
    <source>
        <dbReference type="PROSITE" id="PS51898"/>
    </source>
</evidence>
<evidence type="ECO:0000256" key="4">
    <source>
        <dbReference type="ARBA" id="ARBA00023172"/>
    </source>
</evidence>
<dbReference type="Gene3D" id="1.10.443.10">
    <property type="entry name" value="Intergrase catalytic core"/>
    <property type="match status" value="1"/>
</dbReference>
<dbReference type="InterPro" id="IPR011010">
    <property type="entry name" value="DNA_brk_join_enz"/>
</dbReference>
<dbReference type="InterPro" id="IPR002104">
    <property type="entry name" value="Integrase_catalytic"/>
</dbReference>
<feature type="region of interest" description="Disordered" evidence="5">
    <location>
        <begin position="1"/>
        <end position="24"/>
    </location>
</feature>
<keyword evidence="2" id="KW-0229">DNA integration</keyword>
<dbReference type="EMBL" id="JBHLTG010000002">
    <property type="protein sequence ID" value="MFC0678334.1"/>
    <property type="molecule type" value="Genomic_DNA"/>
</dbReference>
<comment type="similarity">
    <text evidence="1">Belongs to the 'phage' integrase family.</text>
</comment>